<evidence type="ECO:0000313" key="5">
    <source>
        <dbReference type="EMBL" id="CAB3387873.1"/>
    </source>
</evidence>
<keyword evidence="1" id="KW-0677">Repeat</keyword>
<dbReference type="PROSITE" id="PS50088">
    <property type="entry name" value="ANK_REPEAT"/>
    <property type="match status" value="16"/>
</dbReference>
<dbReference type="Gene3D" id="3.40.50.300">
    <property type="entry name" value="P-loop containing nucleotide triphosphate hydrolases"/>
    <property type="match status" value="1"/>
</dbReference>
<feature type="repeat" description="ANK" evidence="3">
    <location>
        <begin position="2121"/>
        <end position="2148"/>
    </location>
</feature>
<organism evidence="5 6">
    <name type="scientific">Cloeon dipterum</name>
    <dbReference type="NCBI Taxonomy" id="197152"/>
    <lineage>
        <taxon>Eukaryota</taxon>
        <taxon>Metazoa</taxon>
        <taxon>Ecdysozoa</taxon>
        <taxon>Arthropoda</taxon>
        <taxon>Hexapoda</taxon>
        <taxon>Insecta</taxon>
        <taxon>Pterygota</taxon>
        <taxon>Palaeoptera</taxon>
        <taxon>Ephemeroptera</taxon>
        <taxon>Pisciforma</taxon>
        <taxon>Baetidae</taxon>
        <taxon>Cloeon</taxon>
    </lineage>
</organism>
<dbReference type="Pfam" id="PF12796">
    <property type="entry name" value="Ank_2"/>
    <property type="match status" value="9"/>
</dbReference>
<proteinExistence type="predicted"/>
<dbReference type="InterPro" id="IPR007111">
    <property type="entry name" value="NACHT_NTPase"/>
</dbReference>
<dbReference type="PANTHER" id="PTHR24198">
    <property type="entry name" value="ANKYRIN REPEAT AND PROTEIN KINASE DOMAIN-CONTAINING PROTEIN"/>
    <property type="match status" value="1"/>
</dbReference>
<dbReference type="Gene3D" id="3.40.50.1460">
    <property type="match status" value="2"/>
</dbReference>
<feature type="repeat" description="ANK" evidence="3">
    <location>
        <begin position="1956"/>
        <end position="1988"/>
    </location>
</feature>
<accession>A0A8S1E4L1</accession>
<reference evidence="5 6" key="1">
    <citation type="submission" date="2020-04" db="EMBL/GenBank/DDBJ databases">
        <authorList>
            <person name="Alioto T."/>
            <person name="Alioto T."/>
            <person name="Gomez Garrido J."/>
        </authorList>
    </citation>
    <scope>NUCLEOTIDE SEQUENCE [LARGE SCALE GENOMIC DNA]</scope>
</reference>
<feature type="repeat" description="ANK" evidence="3">
    <location>
        <begin position="1583"/>
        <end position="1616"/>
    </location>
</feature>
<evidence type="ECO:0000259" key="4">
    <source>
        <dbReference type="Pfam" id="PF05729"/>
    </source>
</evidence>
<dbReference type="PRINTS" id="PR01415">
    <property type="entry name" value="ANKYRIN"/>
</dbReference>
<keyword evidence="6" id="KW-1185">Reference proteome</keyword>
<dbReference type="InterPro" id="IPR002110">
    <property type="entry name" value="Ankyrin_rpt"/>
</dbReference>
<dbReference type="InterPro" id="IPR036770">
    <property type="entry name" value="Ankyrin_rpt-contain_sf"/>
</dbReference>
<dbReference type="Gene3D" id="1.25.40.20">
    <property type="entry name" value="Ankyrin repeat-containing domain"/>
    <property type="match status" value="8"/>
</dbReference>
<dbReference type="SMART" id="SM00248">
    <property type="entry name" value="ANK"/>
    <property type="match status" value="31"/>
</dbReference>
<dbReference type="InterPro" id="IPR029030">
    <property type="entry name" value="Caspase-like_dom_sf"/>
</dbReference>
<feature type="repeat" description="ANK" evidence="3">
    <location>
        <begin position="1208"/>
        <end position="1240"/>
    </location>
</feature>
<feature type="repeat" description="ANK" evidence="3">
    <location>
        <begin position="2088"/>
        <end position="2120"/>
    </location>
</feature>
<evidence type="ECO:0000313" key="6">
    <source>
        <dbReference type="Proteomes" id="UP000494165"/>
    </source>
</evidence>
<feature type="repeat" description="ANK" evidence="3">
    <location>
        <begin position="1550"/>
        <end position="1582"/>
    </location>
</feature>
<dbReference type="EMBL" id="CADEPI010000644">
    <property type="protein sequence ID" value="CAB3387873.1"/>
    <property type="molecule type" value="Genomic_DNA"/>
</dbReference>
<sequence>MMEQDFEGIIQKGESEGRPDGPAKLGFFLTDVDGRTVKENADNVFVLVVHFDFEKIKEKDRKQWLREGDAEDVRNLRMTFQENRNCNFRSILSPKKEHLLKLLSSKENLLRLFSTNDVPSVFALFVLSHGERNGKIFTDDYSIEHRNEFVHFTTADVFEALKKTEFEGCLKLINFGPCRGELFDTLNQPADKDYDNRDSCLITFTPAMHNLVVFYSTVETTMALRSERGTWLVGKTCQVLDSMDKDKPLVNFFASIQSRIFRDSGVIVGGMKIGQTPELKIFPLEKHFCISKNLSVSSAGPVLTTDARKAKKASVETKTEFYSWKSEKQQNIRGRRAFIFFEEQNVDVEKMEKALSRKLDFVTSQRRLSQKNLDFYLREVCELEFDIGCVLTCLFGQVSENKDTNEVCVLVDGREVPVTDILHAFVGPNNDRWIGKPKIFFLVDQTALKHDNVPWHKSECQISATNHCGWLVFVLKNQDKFEELIEILQSEELKRGKSVQELVSNLLITKAEKTINLLNSTLHFLLDFPDWPRTFVKLDFSLQNASKVLSFDELLAEAKMSLKENRCWLLSSVAGAGKTTVLREIAYRLSKSEPEVNILRVSLPKHSSIYFSENCRVNEIGFLAKSTHFSTSEITGWIDKKSAIVFMDGFDEISQNHRDKVLKVSAALVEKGVCLWIGTRPHEAKAIQQRVENAVVVEIEPLSESKQVEFLQILSERNEDECKRFLGNFRNKDVLRNPLHLSLLADCNGVGNLYEIYDKVVRKKLEMCLVRKGYDKGNKTKFLDKMESALTLLRLIASRLVRNKNPVGPGVTMKDLEKVNDYGVATFQNGRVAFLHQTFAEFLAAQQFLKDLEEADSPLPLFENHNLQQCRNFVDMFYSTVKDKGDAEFHVENLLTFTKTRPYQLLNFACEENLAHIFSLLKPHISFSESNSSLFITDGVYLLLKAIGKGDTASQFLRMGIIKDDEQLGQILPELLQKTVMCNAIDFFLCLKEQFPNLPGLMRSQRGKINAGHLAVDTGKAELLDLLLENGADPNLLVGSKNVIFVACEKGKTSCLRVLLKYGAREANFYEKHDPLMVAIVYGHLELVKFLLEEENGAFKRNPETFEVDRFKLNGNAFHLAVSRGRREIAEYLLLKNPALKTIKNKQGESPLQLAVQNNQLTICQWLVSKVGVELDSLISSSKTGKHDALYLDYFLMLQNDVAQKDKSGKTALHCAVEHGHLDLVRELIERGADIGDIDEKGWNALHFACKFVENVPFELFTLFYSKNTLVYTEETFAGQTALHILFENCTRHSETARKLVLFLIEHDQLETGGITLRVAWDRQLALIDVLFKHEISEGRKGTKSSLHWAAEWNDEALLEKWIGLFHGELDGKDENGATALHLAAEKGHHAFLNRLLKYGADHDIDDKNGNTPLQVACARNFMEIASDLLSCNARVDWTDREGRTVLHHVARWNRTYYMNGMLERNVDVTARDNEGKNVMHYALKNFELVSLLHEKDVELAGQVTKDGSTSLHLAASEEIAVAGFEKSIQEVIQWLVEKINVDVDGINNAGQTALMLACEHGKVYAVKYLLDKNADVGKRDQEGRTVLHYATRSRAMDVLEIILSHEGIDLTLRDSEGQNVLHYALQDMAIVLFLHGKNGELAKEVANRGRTSLHLALEKSHVSLEVIRWLVEDIQLDVNVHNEDGETTLLLACERHKWAIVDFLLTQEGLQVNVCDRKGRSPLLFAARSGNSDIARKLLEHGADLNFRDGEGKNVMHHAVQHLEMVQLLHGRDSKLATQLTKDGKSCLHLAICDQKRSEEVALWLIKSTDVDLNATDAEFGSTALLLAVVKKKWGVVDLLLTRNVDLNRQDHQGKSALHHAAELGKFYLLQRLVKRGANLALKDKNGWNVLHCGLASIQMVKFLHKQNGELVLGVDNFRNTSLLVAIDCFEAVDEEIIRWLTAESGIDLNAKDCDGDSALLRACKQRKWNVVDILLTKDVNVNSTDREGTTALHCAAALGNVYLLQKLIEHGADWHWKDIEGRNVLHSALNSMEIVFFLHDLNNALVKEVANDGRTTLHLAIARGSPEVILWLINEIKVDLNESDASGETPLMLACRFQIWELVDLLLDKNVEISTQDNYGNSALQYAIQFECFDLVQTLLFLGADI</sequence>
<feature type="repeat" description="ANK" evidence="3">
    <location>
        <begin position="1376"/>
        <end position="1408"/>
    </location>
</feature>
<feature type="repeat" description="ANK" evidence="3">
    <location>
        <begin position="1442"/>
        <end position="1474"/>
    </location>
</feature>
<dbReference type="PROSITE" id="PS50297">
    <property type="entry name" value="ANK_REP_REGION"/>
    <property type="match status" value="10"/>
</dbReference>
<dbReference type="SUPFAM" id="SSF52540">
    <property type="entry name" value="P-loop containing nucleoside triphosphate hydrolases"/>
    <property type="match status" value="1"/>
</dbReference>
<dbReference type="Proteomes" id="UP000494165">
    <property type="component" value="Unassembled WGS sequence"/>
</dbReference>
<feature type="domain" description="NACHT" evidence="4">
    <location>
        <begin position="573"/>
        <end position="711"/>
    </location>
</feature>
<dbReference type="SUPFAM" id="SSF48403">
    <property type="entry name" value="Ankyrin repeat"/>
    <property type="match status" value="4"/>
</dbReference>
<feature type="repeat" description="ANK" evidence="3">
    <location>
        <begin position="1719"/>
        <end position="1751"/>
    </location>
</feature>
<dbReference type="OrthoDB" id="6693298at2759"/>
<dbReference type="InterPro" id="IPR027417">
    <property type="entry name" value="P-loop_NTPase"/>
</dbReference>
<evidence type="ECO:0000256" key="3">
    <source>
        <dbReference type="PROSITE-ProRule" id="PRU00023"/>
    </source>
</evidence>
<keyword evidence="2 3" id="KW-0040">ANK repeat</keyword>
<dbReference type="Pfam" id="PF05729">
    <property type="entry name" value="NACHT"/>
    <property type="match status" value="1"/>
</dbReference>
<feature type="repeat" description="ANK" evidence="3">
    <location>
        <begin position="1854"/>
        <end position="1886"/>
    </location>
</feature>
<dbReference type="PANTHER" id="PTHR24198:SF165">
    <property type="entry name" value="ANKYRIN REPEAT-CONTAINING PROTEIN-RELATED"/>
    <property type="match status" value="1"/>
</dbReference>
<dbReference type="SUPFAM" id="SSF52129">
    <property type="entry name" value="Caspase-like"/>
    <property type="match status" value="2"/>
</dbReference>
<evidence type="ECO:0000256" key="2">
    <source>
        <dbReference type="ARBA" id="ARBA00023043"/>
    </source>
</evidence>
<protein>
    <recommendedName>
        <fullName evidence="4">NACHT domain-containing protein</fullName>
    </recommendedName>
</protein>
<feature type="repeat" description="ANK" evidence="3">
    <location>
        <begin position="1821"/>
        <end position="1853"/>
    </location>
</feature>
<feature type="repeat" description="ANK" evidence="3">
    <location>
        <begin position="1649"/>
        <end position="1673"/>
    </location>
</feature>
<feature type="repeat" description="ANK" evidence="3">
    <location>
        <begin position="2054"/>
        <end position="2087"/>
    </location>
</feature>
<gene>
    <name evidence="5" type="ORF">CLODIP_2_CD09070</name>
</gene>
<feature type="repeat" description="ANK" evidence="3">
    <location>
        <begin position="1409"/>
        <end position="1441"/>
    </location>
</feature>
<evidence type="ECO:0000256" key="1">
    <source>
        <dbReference type="ARBA" id="ARBA00022737"/>
    </source>
</evidence>
<feature type="repeat" description="ANK" evidence="3">
    <location>
        <begin position="1013"/>
        <end position="1039"/>
    </location>
</feature>
<name>A0A8S1E4L1_9INSE</name>
<feature type="repeat" description="ANK" evidence="3">
    <location>
        <begin position="1989"/>
        <end position="2021"/>
    </location>
</feature>
<comment type="caution">
    <text evidence="5">The sequence shown here is derived from an EMBL/GenBank/DDBJ whole genome shotgun (WGS) entry which is preliminary data.</text>
</comment>